<evidence type="ECO:0000313" key="2">
    <source>
        <dbReference type="Proteomes" id="UP001287356"/>
    </source>
</evidence>
<dbReference type="Proteomes" id="UP001287356">
    <property type="component" value="Unassembled WGS sequence"/>
</dbReference>
<dbReference type="CDD" id="cd09917">
    <property type="entry name" value="F-box_SF"/>
    <property type="match status" value="1"/>
</dbReference>
<keyword evidence="2" id="KW-1185">Reference proteome</keyword>
<name>A0AAE0NA54_9PEZI</name>
<protein>
    <recommendedName>
        <fullName evidence="3">F-box domain-containing protein</fullName>
    </recommendedName>
</protein>
<evidence type="ECO:0008006" key="3">
    <source>
        <dbReference type="Google" id="ProtNLM"/>
    </source>
</evidence>
<reference evidence="1" key="1">
    <citation type="journal article" date="2023" name="Mol. Phylogenet. Evol.">
        <title>Genome-scale phylogeny and comparative genomics of the fungal order Sordariales.</title>
        <authorList>
            <person name="Hensen N."/>
            <person name="Bonometti L."/>
            <person name="Westerberg I."/>
            <person name="Brannstrom I.O."/>
            <person name="Guillou S."/>
            <person name="Cros-Aarteil S."/>
            <person name="Calhoun S."/>
            <person name="Haridas S."/>
            <person name="Kuo A."/>
            <person name="Mondo S."/>
            <person name="Pangilinan J."/>
            <person name="Riley R."/>
            <person name="LaButti K."/>
            <person name="Andreopoulos B."/>
            <person name="Lipzen A."/>
            <person name="Chen C."/>
            <person name="Yan M."/>
            <person name="Daum C."/>
            <person name="Ng V."/>
            <person name="Clum A."/>
            <person name="Steindorff A."/>
            <person name="Ohm R.A."/>
            <person name="Martin F."/>
            <person name="Silar P."/>
            <person name="Natvig D.O."/>
            <person name="Lalanne C."/>
            <person name="Gautier V."/>
            <person name="Ament-Velasquez S.L."/>
            <person name="Kruys A."/>
            <person name="Hutchinson M.I."/>
            <person name="Powell A.J."/>
            <person name="Barry K."/>
            <person name="Miller A.N."/>
            <person name="Grigoriev I.V."/>
            <person name="Debuchy R."/>
            <person name="Gladieux P."/>
            <person name="Hiltunen Thoren M."/>
            <person name="Johannesson H."/>
        </authorList>
    </citation>
    <scope>NUCLEOTIDE SEQUENCE</scope>
    <source>
        <strain evidence="1">CBS 958.72</strain>
    </source>
</reference>
<sequence length="611" mass="69119">MAQQDPNLGKLPTEILLRIVNNVARDDPPSLVALALVNKRCYSVASTALFRTVGFNISHPARLARHVQQCEDLLQRRGAFGHVRRIDIAGWDRMELWQEGDGPRAYEGIRFPNDNESIKWAYDMDYAWLPLARLIRRLPALADLVYQCPSQFPPCLLQALHEKDALRCRLHHRTFLLRSLNEPVPDPHELALCQSPCLYSIWPRHYHFPFNNDRIAQVEATCQMLERGLAPNLTKVRMRNFPIPSMSPRAAPPPGPVLDPREGASAPAPLRSLLLNLGPDSWRRVIDKDGFFYIDYIGECPRNFIDDWIGAGLLEALQDHLKIEARPTADVLHVLATSCQFSCLSSLAFTCHETQPPEYLNALKHFLGGLPALTSLRLAAWDHDAMSLADALNPKLELLWLRPAVWKGVSPDLDEISRIVARCPAIENLAISVHRSRGDAAEVANHSRSDYDTLVEPHFDDFGREYLPAYCAALPGYRWGHILDIGVLALDSMVLETDGGFNWSNPGTVNDLNWGSHKPSRLLIAGVLRKFIVSRALRDDCRAAGHLWTRECKPSRQVDDLSRLSEEDCEDNRAFVFCFRRLWPAKEPSMPWHEDKHIMDYESAEAGDGKD</sequence>
<dbReference type="EMBL" id="JAULSN010000003">
    <property type="protein sequence ID" value="KAK3375703.1"/>
    <property type="molecule type" value="Genomic_DNA"/>
</dbReference>
<proteinExistence type="predicted"/>
<organism evidence="1 2">
    <name type="scientific">Lasiosphaeria ovina</name>
    <dbReference type="NCBI Taxonomy" id="92902"/>
    <lineage>
        <taxon>Eukaryota</taxon>
        <taxon>Fungi</taxon>
        <taxon>Dikarya</taxon>
        <taxon>Ascomycota</taxon>
        <taxon>Pezizomycotina</taxon>
        <taxon>Sordariomycetes</taxon>
        <taxon>Sordariomycetidae</taxon>
        <taxon>Sordariales</taxon>
        <taxon>Lasiosphaeriaceae</taxon>
        <taxon>Lasiosphaeria</taxon>
    </lineage>
</organism>
<accession>A0AAE0NA54</accession>
<dbReference type="AlphaFoldDB" id="A0AAE0NA54"/>
<evidence type="ECO:0000313" key="1">
    <source>
        <dbReference type="EMBL" id="KAK3375703.1"/>
    </source>
</evidence>
<reference evidence="1" key="2">
    <citation type="submission" date="2023-06" db="EMBL/GenBank/DDBJ databases">
        <authorList>
            <consortium name="Lawrence Berkeley National Laboratory"/>
            <person name="Haridas S."/>
            <person name="Hensen N."/>
            <person name="Bonometti L."/>
            <person name="Westerberg I."/>
            <person name="Brannstrom I.O."/>
            <person name="Guillou S."/>
            <person name="Cros-Aarteil S."/>
            <person name="Calhoun S."/>
            <person name="Kuo A."/>
            <person name="Mondo S."/>
            <person name="Pangilinan J."/>
            <person name="Riley R."/>
            <person name="Labutti K."/>
            <person name="Andreopoulos B."/>
            <person name="Lipzen A."/>
            <person name="Chen C."/>
            <person name="Yanf M."/>
            <person name="Daum C."/>
            <person name="Ng V."/>
            <person name="Clum A."/>
            <person name="Steindorff A."/>
            <person name="Ohm R."/>
            <person name="Martin F."/>
            <person name="Silar P."/>
            <person name="Natvig D."/>
            <person name="Lalanne C."/>
            <person name="Gautier V."/>
            <person name="Ament-Velasquez S.L."/>
            <person name="Kruys A."/>
            <person name="Hutchinson M.I."/>
            <person name="Powell A.J."/>
            <person name="Barry K."/>
            <person name="Miller A.N."/>
            <person name="Grigoriev I.V."/>
            <person name="Debuchy R."/>
            <person name="Gladieux P."/>
            <person name="Thoren M.H."/>
            <person name="Johannesson H."/>
        </authorList>
    </citation>
    <scope>NUCLEOTIDE SEQUENCE</scope>
    <source>
        <strain evidence="1">CBS 958.72</strain>
    </source>
</reference>
<gene>
    <name evidence="1" type="ORF">B0T24DRAFT_718243</name>
</gene>
<comment type="caution">
    <text evidence="1">The sequence shown here is derived from an EMBL/GenBank/DDBJ whole genome shotgun (WGS) entry which is preliminary data.</text>
</comment>